<dbReference type="Pfam" id="PF01266">
    <property type="entry name" value="DAO"/>
    <property type="match status" value="1"/>
</dbReference>
<keyword evidence="4" id="KW-0411">Iron-sulfur</keyword>
<keyword evidence="2" id="KW-0479">Metal-binding</keyword>
<proteinExistence type="predicted"/>
<dbReference type="FunFam" id="2.102.10.10:FF:000014">
    <property type="entry name" value="Oxidoreductase, FAD dependent"/>
    <property type="match status" value="1"/>
</dbReference>
<dbReference type="InterPro" id="IPR036922">
    <property type="entry name" value="Rieske_2Fe-2S_sf"/>
</dbReference>
<keyword evidence="1" id="KW-0001">2Fe-2S</keyword>
<dbReference type="PANTHER" id="PTHR13847:SF281">
    <property type="entry name" value="FAD DEPENDENT OXIDOREDUCTASE DOMAIN-CONTAINING PROTEIN"/>
    <property type="match status" value="1"/>
</dbReference>
<dbReference type="SUPFAM" id="SSF50022">
    <property type="entry name" value="ISP domain"/>
    <property type="match status" value="1"/>
</dbReference>
<name>A0A221SXQ1_9DEIO</name>
<feature type="domain" description="Rieske" evidence="6">
    <location>
        <begin position="396"/>
        <end position="479"/>
    </location>
</feature>
<dbReference type="Proteomes" id="UP000259030">
    <property type="component" value="Chromosome"/>
</dbReference>
<dbReference type="InterPro" id="IPR017941">
    <property type="entry name" value="Rieske_2Fe-2S"/>
</dbReference>
<keyword evidence="8" id="KW-1185">Reference proteome</keyword>
<organism evidence="7 8">
    <name type="scientific">Deinococcus ficus</name>
    <dbReference type="NCBI Taxonomy" id="317577"/>
    <lineage>
        <taxon>Bacteria</taxon>
        <taxon>Thermotogati</taxon>
        <taxon>Deinococcota</taxon>
        <taxon>Deinococci</taxon>
        <taxon>Deinococcales</taxon>
        <taxon>Deinococcaceae</taxon>
        <taxon>Deinococcus</taxon>
    </lineage>
</organism>
<dbReference type="KEGG" id="dfc:DFI_10775"/>
<dbReference type="PROSITE" id="PS51296">
    <property type="entry name" value="RIESKE"/>
    <property type="match status" value="1"/>
</dbReference>
<keyword evidence="3" id="KW-0408">Iron</keyword>
<dbReference type="InterPro" id="IPR038010">
    <property type="entry name" value="YhfW_C"/>
</dbReference>
<evidence type="ECO:0000256" key="4">
    <source>
        <dbReference type="ARBA" id="ARBA00023014"/>
    </source>
</evidence>
<dbReference type="GO" id="GO:0046872">
    <property type="term" value="F:metal ion binding"/>
    <property type="evidence" value="ECO:0007669"/>
    <property type="project" value="UniProtKB-KW"/>
</dbReference>
<dbReference type="EMBL" id="CP021081">
    <property type="protein sequence ID" value="ASN81427.1"/>
    <property type="molecule type" value="Genomic_DNA"/>
</dbReference>
<dbReference type="GO" id="GO:0005737">
    <property type="term" value="C:cytoplasm"/>
    <property type="evidence" value="ECO:0007669"/>
    <property type="project" value="TreeGrafter"/>
</dbReference>
<dbReference type="InterPro" id="IPR006076">
    <property type="entry name" value="FAD-dep_OxRdtase"/>
</dbReference>
<dbReference type="AlphaFoldDB" id="A0A221SXQ1"/>
<evidence type="ECO:0000256" key="5">
    <source>
        <dbReference type="ARBA" id="ARBA00023157"/>
    </source>
</evidence>
<dbReference type="GO" id="GO:0051537">
    <property type="term" value="F:2 iron, 2 sulfur cluster binding"/>
    <property type="evidence" value="ECO:0007669"/>
    <property type="project" value="UniProtKB-KW"/>
</dbReference>
<dbReference type="InterPro" id="IPR036188">
    <property type="entry name" value="FAD/NAD-bd_sf"/>
</dbReference>
<evidence type="ECO:0000256" key="2">
    <source>
        <dbReference type="ARBA" id="ARBA00022723"/>
    </source>
</evidence>
<evidence type="ECO:0000256" key="1">
    <source>
        <dbReference type="ARBA" id="ARBA00022714"/>
    </source>
</evidence>
<evidence type="ECO:0000259" key="6">
    <source>
        <dbReference type="PROSITE" id="PS51296"/>
    </source>
</evidence>
<evidence type="ECO:0000313" key="7">
    <source>
        <dbReference type="EMBL" id="ASN81427.1"/>
    </source>
</evidence>
<dbReference type="Pfam" id="PF00355">
    <property type="entry name" value="Rieske"/>
    <property type="match status" value="1"/>
</dbReference>
<dbReference type="Gene3D" id="3.50.50.60">
    <property type="entry name" value="FAD/NAD(P)-binding domain"/>
    <property type="match status" value="1"/>
</dbReference>
<evidence type="ECO:0000313" key="8">
    <source>
        <dbReference type="Proteomes" id="UP000259030"/>
    </source>
</evidence>
<dbReference type="RefSeq" id="WP_051307819.1">
    <property type="nucleotide sequence ID" value="NZ_CP021081.1"/>
</dbReference>
<accession>A0A221SXQ1</accession>
<sequence length="489" mass="53459">MTTSHWALPMPTFEPLDRDVQVDVVVVGGGVAGLTTAVLLAQAGRSVVLLERNELGSGETTRTSAQLTASLDTRYYELADLHGPERTALIARSHTEAIGQIERLVQEGGIECGFRRVPGYLFAPAGREAELERELEAMRAAGLDVRMTAPSPGTRNLGPCLRLEAQAAFHPARYLVGLARLAVGLGVRIHTRSFVTEYGEEGVTTERGPRVRSEQVVLATNVPVADRVRFAARLEPYRTYALTLELTGPVEEAHWWDTLDPYHYVRPDGDVLLVGGEDHVVGRADDADDRYDRLEAWARERFPVGARREAWSGQVENTPDGVAYLGRAGAGYVITGDNGNGLTYGTIGAMLVRDLITGRESAWAEVYDPERLPRGNRGAWLREGLNAMSHLREWLTPGEDLADLGPGEGVVVRRGLQKIAVYRDEAGTLHPRSAVCTHLGCVVHWNSSERSWDCPCHGSRFAPSGEVLHGPAPEPLAEVTDFQAEVDRP</sequence>
<dbReference type="Gene3D" id="3.30.9.10">
    <property type="entry name" value="D-Amino Acid Oxidase, subunit A, domain 2"/>
    <property type="match status" value="1"/>
</dbReference>
<protein>
    <submittedName>
        <fullName evidence="7">FAD-dependent oxidoreductase</fullName>
    </submittedName>
</protein>
<gene>
    <name evidence="7" type="ORF">DFI_10775</name>
</gene>
<dbReference type="PRINTS" id="PR00162">
    <property type="entry name" value="RIESKE"/>
</dbReference>
<keyword evidence="5" id="KW-1015">Disulfide bond</keyword>
<dbReference type="PANTHER" id="PTHR13847">
    <property type="entry name" value="SARCOSINE DEHYDROGENASE-RELATED"/>
    <property type="match status" value="1"/>
</dbReference>
<reference evidence="7 8" key="1">
    <citation type="submission" date="2017-05" db="EMBL/GenBank/DDBJ databases">
        <title>The complete genome sequence of Deinococcus ficus isolated from the rhizosphere of the Ficus religiosa L. in Taiwan.</title>
        <authorList>
            <person name="Wu K.-M."/>
            <person name="Liao T.-L."/>
            <person name="Liu Y.-M."/>
            <person name="Young C.-C."/>
            <person name="Tsai S.-F."/>
        </authorList>
    </citation>
    <scope>NUCLEOTIDE SEQUENCE [LARGE SCALE GENOMIC DNA]</scope>
    <source>
        <strain evidence="7 8">CC-FR2-10</strain>
    </source>
</reference>
<dbReference type="GO" id="GO:0016020">
    <property type="term" value="C:membrane"/>
    <property type="evidence" value="ECO:0007669"/>
    <property type="project" value="InterPro"/>
</dbReference>
<dbReference type="STRING" id="317577.GCA_000419625_01771"/>
<dbReference type="CDD" id="cd03477">
    <property type="entry name" value="Rieske_YhfW_C"/>
    <property type="match status" value="1"/>
</dbReference>
<dbReference type="InterPro" id="IPR005805">
    <property type="entry name" value="Rieske_Fe-S_prot_C"/>
</dbReference>
<evidence type="ECO:0000256" key="3">
    <source>
        <dbReference type="ARBA" id="ARBA00023004"/>
    </source>
</evidence>
<dbReference type="Gene3D" id="2.102.10.10">
    <property type="entry name" value="Rieske [2Fe-2S] iron-sulphur domain"/>
    <property type="match status" value="1"/>
</dbReference>
<dbReference type="SUPFAM" id="SSF51905">
    <property type="entry name" value="FAD/NAD(P)-binding domain"/>
    <property type="match status" value="1"/>
</dbReference>